<comment type="caution">
    <text evidence="5">The sequence shown here is derived from an EMBL/GenBank/DDBJ whole genome shotgun (WGS) entry which is preliminary data.</text>
</comment>
<dbReference type="Pfam" id="PF02311">
    <property type="entry name" value="AraC_binding"/>
    <property type="match status" value="1"/>
</dbReference>
<evidence type="ECO:0000256" key="2">
    <source>
        <dbReference type="ARBA" id="ARBA00023125"/>
    </source>
</evidence>
<dbReference type="PANTHER" id="PTHR43280:SF2">
    <property type="entry name" value="HTH-TYPE TRANSCRIPTIONAL REGULATOR EXSA"/>
    <property type="match status" value="1"/>
</dbReference>
<dbReference type="SUPFAM" id="SSF51182">
    <property type="entry name" value="RmlC-like cupins"/>
    <property type="match status" value="1"/>
</dbReference>
<dbReference type="InterPro" id="IPR003313">
    <property type="entry name" value="AraC-bd"/>
</dbReference>
<keyword evidence="6" id="KW-1185">Reference proteome</keyword>
<dbReference type="InterPro" id="IPR018060">
    <property type="entry name" value="HTH_AraC"/>
</dbReference>
<dbReference type="Gene3D" id="2.60.120.10">
    <property type="entry name" value="Jelly Rolls"/>
    <property type="match status" value="1"/>
</dbReference>
<dbReference type="SUPFAM" id="SSF46689">
    <property type="entry name" value="Homeodomain-like"/>
    <property type="match status" value="2"/>
</dbReference>
<dbReference type="SMART" id="SM00342">
    <property type="entry name" value="HTH_ARAC"/>
    <property type="match status" value="1"/>
</dbReference>
<keyword evidence="1" id="KW-0805">Transcription regulation</keyword>
<dbReference type="InterPro" id="IPR014710">
    <property type="entry name" value="RmlC-like_jellyroll"/>
</dbReference>
<dbReference type="EMBL" id="JAJEPX010000003">
    <property type="protein sequence ID" value="MCC2175934.1"/>
    <property type="molecule type" value="Genomic_DNA"/>
</dbReference>
<evidence type="ECO:0000256" key="3">
    <source>
        <dbReference type="ARBA" id="ARBA00023163"/>
    </source>
</evidence>
<dbReference type="Proteomes" id="UP001298753">
    <property type="component" value="Unassembled WGS sequence"/>
</dbReference>
<dbReference type="PROSITE" id="PS00041">
    <property type="entry name" value="HTH_ARAC_FAMILY_1"/>
    <property type="match status" value="1"/>
</dbReference>
<dbReference type="AlphaFoldDB" id="A0AAW4VZ20"/>
<accession>A0AAW4VZ20</accession>
<dbReference type="Pfam" id="PF12833">
    <property type="entry name" value="HTH_18"/>
    <property type="match status" value="1"/>
</dbReference>
<feature type="domain" description="HTH araC/xylS-type" evidence="4">
    <location>
        <begin position="192"/>
        <end position="290"/>
    </location>
</feature>
<evidence type="ECO:0000313" key="6">
    <source>
        <dbReference type="Proteomes" id="UP001298753"/>
    </source>
</evidence>
<dbReference type="InterPro" id="IPR020449">
    <property type="entry name" value="Tscrpt_reg_AraC-type_HTH"/>
</dbReference>
<evidence type="ECO:0000256" key="1">
    <source>
        <dbReference type="ARBA" id="ARBA00023015"/>
    </source>
</evidence>
<dbReference type="GO" id="GO:0003700">
    <property type="term" value="F:DNA-binding transcription factor activity"/>
    <property type="evidence" value="ECO:0007669"/>
    <property type="project" value="InterPro"/>
</dbReference>
<name>A0AAW4VZ20_9FIRM</name>
<dbReference type="InterPro" id="IPR011051">
    <property type="entry name" value="RmlC_Cupin_sf"/>
</dbReference>
<keyword evidence="3" id="KW-0804">Transcription</keyword>
<dbReference type="PRINTS" id="PR00032">
    <property type="entry name" value="HTHARAC"/>
</dbReference>
<reference evidence="5 6" key="1">
    <citation type="submission" date="2021-10" db="EMBL/GenBank/DDBJ databases">
        <title>Anaerobic single-cell dispensing facilitates the cultivation of human gut bacteria.</title>
        <authorList>
            <person name="Afrizal A."/>
        </authorList>
    </citation>
    <scope>NUCLEOTIDE SEQUENCE [LARGE SCALE GENOMIC DNA]</scope>
    <source>
        <strain evidence="5 6">CLA-AA-H270</strain>
    </source>
</reference>
<dbReference type="GO" id="GO:0043565">
    <property type="term" value="F:sequence-specific DNA binding"/>
    <property type="evidence" value="ECO:0007669"/>
    <property type="project" value="InterPro"/>
</dbReference>
<protein>
    <submittedName>
        <fullName evidence="5">AraC family transcriptional regulator</fullName>
    </submittedName>
</protein>
<proteinExistence type="predicted"/>
<dbReference type="InterPro" id="IPR009057">
    <property type="entry name" value="Homeodomain-like_sf"/>
</dbReference>
<dbReference type="PROSITE" id="PS01124">
    <property type="entry name" value="HTH_ARAC_FAMILY_2"/>
    <property type="match status" value="1"/>
</dbReference>
<evidence type="ECO:0000313" key="5">
    <source>
        <dbReference type="EMBL" id="MCC2175934.1"/>
    </source>
</evidence>
<organism evidence="5 6">
    <name type="scientific">Agathobaculum butyriciproducens</name>
    <dbReference type="NCBI Taxonomy" id="1628085"/>
    <lineage>
        <taxon>Bacteria</taxon>
        <taxon>Bacillati</taxon>
        <taxon>Bacillota</taxon>
        <taxon>Clostridia</taxon>
        <taxon>Eubacteriales</taxon>
        <taxon>Butyricicoccaceae</taxon>
        <taxon>Agathobaculum</taxon>
    </lineage>
</organism>
<dbReference type="PANTHER" id="PTHR43280">
    <property type="entry name" value="ARAC-FAMILY TRANSCRIPTIONAL REGULATOR"/>
    <property type="match status" value="1"/>
</dbReference>
<sequence length="293" mass="34091">MNQDLRETLTYQDLGFPIECCIDDYSLLPQHTLSCHWHYEFEFDMLLSGKLDYYIGGEHYRLQAGDCVFINANTLHMAQQPPDCTDAKMFVFSFSSSLLAHDRESVIYKKYFAPIWGKDFPGLVLSHDMPLGAEVHAALHELLLLKQDSPCMELRCISIVSRLWSSLFTCLCRDFPDILHSKHDTKNEMRVKSILFYIHEHFSEAITIDQLAQQVNISQTECFRCFKRFVRKSPMVYINEYRLSQAAKQLRETASTITDISLSCGFCNTSYFGKLFRQQYGVSPSQYRKQFKN</sequence>
<dbReference type="Gene3D" id="1.10.10.60">
    <property type="entry name" value="Homeodomain-like"/>
    <property type="match status" value="2"/>
</dbReference>
<dbReference type="InterPro" id="IPR018062">
    <property type="entry name" value="HTH_AraC-typ_CS"/>
</dbReference>
<dbReference type="CDD" id="cd02209">
    <property type="entry name" value="cupin_XRE_C"/>
    <property type="match status" value="1"/>
</dbReference>
<evidence type="ECO:0000259" key="4">
    <source>
        <dbReference type="PROSITE" id="PS01124"/>
    </source>
</evidence>
<keyword evidence="2" id="KW-0238">DNA-binding</keyword>
<gene>
    <name evidence="5" type="ORF">LKD22_02100</name>
</gene>